<accession>A0A1M6RSL5</accession>
<reference evidence="2 3" key="1">
    <citation type="submission" date="2016-11" db="EMBL/GenBank/DDBJ databases">
        <authorList>
            <person name="Jaros S."/>
            <person name="Januszkiewicz K."/>
            <person name="Wedrychowicz H."/>
        </authorList>
    </citation>
    <scope>NUCLEOTIDE SEQUENCE [LARGE SCALE GENOMIC DNA]</scope>
    <source>
        <strain evidence="2 3">DSM 3090</strain>
    </source>
</reference>
<feature type="transmembrane region" description="Helical" evidence="1">
    <location>
        <begin position="9"/>
        <end position="29"/>
    </location>
</feature>
<evidence type="ECO:0000313" key="3">
    <source>
        <dbReference type="Proteomes" id="UP000183952"/>
    </source>
</evidence>
<dbReference type="InterPro" id="IPR038690">
    <property type="entry name" value="NusG_2_sf"/>
</dbReference>
<sequence length="130" mass="14994">MKMKKGDKFVVVLCSVVFICSIISVFYYFHRNNNDGDLIAEIYVNNEKKYTYNLSNISKRQTITIKVDDHHYNVIALEHNRIRFEDANCHDGVCVRTGWLNKKGEMAVCLPHKVYIKITGSDKSVDGVTF</sequence>
<dbReference type="Gene3D" id="2.60.320.10">
    <property type="entry name" value="N-utilization substance G protein NusG, insert domain"/>
    <property type="match status" value="1"/>
</dbReference>
<keyword evidence="1" id="KW-0812">Transmembrane</keyword>
<dbReference type="CDD" id="cd09846">
    <property type="entry name" value="DUF1312"/>
    <property type="match status" value="1"/>
</dbReference>
<protein>
    <submittedName>
        <fullName evidence="2">Uncharacterized protein</fullName>
    </submittedName>
</protein>
<dbReference type="RefSeq" id="WP_178139263.1">
    <property type="nucleotide sequence ID" value="NZ_FRAD01000024.1"/>
</dbReference>
<dbReference type="Proteomes" id="UP000183952">
    <property type="component" value="Unassembled WGS sequence"/>
</dbReference>
<keyword evidence="1" id="KW-1133">Transmembrane helix</keyword>
<evidence type="ECO:0000256" key="1">
    <source>
        <dbReference type="SAM" id="Phobius"/>
    </source>
</evidence>
<evidence type="ECO:0000313" key="2">
    <source>
        <dbReference type="EMBL" id="SHK35439.1"/>
    </source>
</evidence>
<dbReference type="Pfam" id="PF07009">
    <property type="entry name" value="NusG_II"/>
    <property type="match status" value="1"/>
</dbReference>
<gene>
    <name evidence="2" type="ORF">SAMN02745248_02356</name>
</gene>
<proteinExistence type="predicted"/>
<keyword evidence="1" id="KW-0472">Membrane</keyword>
<dbReference type="STRING" id="1121331.SAMN02745248_02356"/>
<organism evidence="2 3">
    <name type="scientific">Hathewaya proteolytica DSM 3090</name>
    <dbReference type="NCBI Taxonomy" id="1121331"/>
    <lineage>
        <taxon>Bacteria</taxon>
        <taxon>Bacillati</taxon>
        <taxon>Bacillota</taxon>
        <taxon>Clostridia</taxon>
        <taxon>Eubacteriales</taxon>
        <taxon>Clostridiaceae</taxon>
        <taxon>Hathewaya</taxon>
    </lineage>
</organism>
<keyword evidence="3" id="KW-1185">Reference proteome</keyword>
<name>A0A1M6RSL5_9CLOT</name>
<dbReference type="AlphaFoldDB" id="A0A1M6RSL5"/>
<dbReference type="EMBL" id="FRAD01000024">
    <property type="protein sequence ID" value="SHK35439.1"/>
    <property type="molecule type" value="Genomic_DNA"/>
</dbReference>